<dbReference type="NCBIfam" id="TIGR01893">
    <property type="entry name" value="aa-his-dipept"/>
    <property type="match status" value="1"/>
</dbReference>
<dbReference type="PIRSF" id="PIRSF016599">
    <property type="entry name" value="Xaa-His_dipept"/>
    <property type="match status" value="1"/>
</dbReference>
<keyword evidence="1" id="KW-0378">Hydrolase</keyword>
<proteinExistence type="predicted"/>
<dbReference type="Proteomes" id="UP001059295">
    <property type="component" value="Chromosome"/>
</dbReference>
<gene>
    <name evidence="3" type="ORF">NQ491_06485</name>
</gene>
<sequence length="484" mass="53334">MSDIVNLKPEAVWRFFDEITRIPRPSKKEEKIVAYLIDFAKSRSLEYRKDSTGNVVIRKGASPGMENRPVVVLQSHVDMVCEKRGDVNFHFDTDPIRTRVEDGWVRAEGTTLGADCGIGMAAELAVLDADDLAHGPVECLFTVDEETGLTGAFGLGEGMLSGKYLINLDSEDEGQLFIGCAGGIDTVATMRYRQEEAPKNYDFFRIDIGGLLGGHSGDDIDKGRANSNKLLARFLWLAARQTEMRLVYLDGGNLRNAIPREAFAVFGVPSRDAKRLRELFEEYVRGVGQEFAPVEKSMEITLSEMPEPDTVIDADAQRYLLYALCGLPNGVLAMSPTMPGMVETSTNLASVKFVGDRLIEITTSQRSSIESARDAAAASVESVLLLGGGDVTHSDGYPGWAPDPESHLLAVTIEAYEKLFGNKPLVRSIHAGLECGLFLRKYPWLEMVSFGPTLRGVHSPDERLEIASVDKFWKLLTETLKMLE</sequence>
<dbReference type="GeneID" id="82891365"/>
<organism evidence="3 4">
    <name type="scientific">Alistipes ihumii AP11</name>
    <dbReference type="NCBI Taxonomy" id="1211813"/>
    <lineage>
        <taxon>Bacteria</taxon>
        <taxon>Pseudomonadati</taxon>
        <taxon>Bacteroidota</taxon>
        <taxon>Bacteroidia</taxon>
        <taxon>Bacteroidales</taxon>
        <taxon>Rikenellaceae</taxon>
        <taxon>Alistipes</taxon>
    </lineage>
</organism>
<evidence type="ECO:0000313" key="4">
    <source>
        <dbReference type="Proteomes" id="UP001059295"/>
    </source>
</evidence>
<feature type="domain" description="Peptidase M20 dimerisation" evidence="2">
    <location>
        <begin position="210"/>
        <end position="285"/>
    </location>
</feature>
<dbReference type="PANTHER" id="PTHR43501:SF1">
    <property type="entry name" value="CYTOSOL NON-SPECIFIC DIPEPTIDASE"/>
    <property type="match status" value="1"/>
</dbReference>
<name>A0ABY5UW61_9BACT</name>
<evidence type="ECO:0000259" key="2">
    <source>
        <dbReference type="Pfam" id="PF07687"/>
    </source>
</evidence>
<dbReference type="InterPro" id="IPR001160">
    <property type="entry name" value="Peptidase_M20C"/>
</dbReference>
<dbReference type="RefSeq" id="WP_019246104.1">
    <property type="nucleotide sequence ID" value="NZ_CAPH01000013.1"/>
</dbReference>
<evidence type="ECO:0000256" key="1">
    <source>
        <dbReference type="ARBA" id="ARBA00022801"/>
    </source>
</evidence>
<evidence type="ECO:0000313" key="3">
    <source>
        <dbReference type="EMBL" id="UWN56316.1"/>
    </source>
</evidence>
<dbReference type="CDD" id="cd03890">
    <property type="entry name" value="M20_pepD"/>
    <property type="match status" value="1"/>
</dbReference>
<dbReference type="EMBL" id="CP102294">
    <property type="protein sequence ID" value="UWN56316.1"/>
    <property type="molecule type" value="Genomic_DNA"/>
</dbReference>
<protein>
    <submittedName>
        <fullName evidence="3">Aminoacyl-histidine dipeptidase</fullName>
    </submittedName>
</protein>
<dbReference type="PRINTS" id="PR00934">
    <property type="entry name" value="XHISDIPTASE"/>
</dbReference>
<dbReference type="InterPro" id="IPR002933">
    <property type="entry name" value="Peptidase_M20"/>
</dbReference>
<dbReference type="Gene3D" id="3.40.630.10">
    <property type="entry name" value="Zn peptidases"/>
    <property type="match status" value="2"/>
</dbReference>
<reference evidence="3" key="1">
    <citation type="journal article" date="2022" name="Cell">
        <title>Design, construction, and in vivo augmentation of a complex gut microbiome.</title>
        <authorList>
            <person name="Cheng A.G."/>
            <person name="Ho P.Y."/>
            <person name="Aranda-Diaz A."/>
            <person name="Jain S."/>
            <person name="Yu F.B."/>
            <person name="Meng X."/>
            <person name="Wang M."/>
            <person name="Iakiviak M."/>
            <person name="Nagashima K."/>
            <person name="Zhao A."/>
            <person name="Murugkar P."/>
            <person name="Patil A."/>
            <person name="Atabakhsh K."/>
            <person name="Weakley A."/>
            <person name="Yan J."/>
            <person name="Brumbaugh A.R."/>
            <person name="Higginbottom S."/>
            <person name="Dimas A."/>
            <person name="Shiver A.L."/>
            <person name="Deutschbauer A."/>
            <person name="Neff N."/>
            <person name="Sonnenburg J.L."/>
            <person name="Huang K.C."/>
            <person name="Fischbach M.A."/>
        </authorList>
    </citation>
    <scope>NUCLEOTIDE SEQUENCE</scope>
    <source>
        <strain evidence="3">AP11</strain>
    </source>
</reference>
<dbReference type="Pfam" id="PF01546">
    <property type="entry name" value="Peptidase_M20"/>
    <property type="match status" value="1"/>
</dbReference>
<dbReference type="SUPFAM" id="SSF53187">
    <property type="entry name" value="Zn-dependent exopeptidases"/>
    <property type="match status" value="1"/>
</dbReference>
<dbReference type="Pfam" id="PF07687">
    <property type="entry name" value="M20_dimer"/>
    <property type="match status" value="1"/>
</dbReference>
<keyword evidence="4" id="KW-1185">Reference proteome</keyword>
<accession>A0ABY5UW61</accession>
<dbReference type="PANTHER" id="PTHR43501">
    <property type="entry name" value="CYTOSOL NON-SPECIFIC DIPEPTIDASE"/>
    <property type="match status" value="1"/>
</dbReference>
<dbReference type="InterPro" id="IPR011650">
    <property type="entry name" value="Peptidase_M20_dimer"/>
</dbReference>